<dbReference type="InterPro" id="IPR036264">
    <property type="entry name" value="Bact_exopeptidase_dim_dom"/>
</dbReference>
<name>A0A6N2S4V7_9FIRM</name>
<dbReference type="AlphaFoldDB" id="A0A6N2S4V7"/>
<dbReference type="Gene3D" id="3.30.70.360">
    <property type="match status" value="1"/>
</dbReference>
<feature type="binding site" evidence="4">
    <location>
        <position position="292"/>
    </location>
    <ligand>
        <name>allantoate</name>
        <dbReference type="ChEBI" id="CHEBI:17536"/>
    </ligand>
</feature>
<gene>
    <name evidence="6" type="primary">amaB_1</name>
    <name evidence="6" type="ORF">AULFYP135_00717</name>
</gene>
<feature type="binding site" evidence="4">
    <location>
        <position position="279"/>
    </location>
    <ligand>
        <name>allantoate</name>
        <dbReference type="ChEBI" id="CHEBI:17536"/>
    </ligand>
</feature>
<dbReference type="GO" id="GO:0050538">
    <property type="term" value="F:N-carbamoyl-L-amino-acid hydrolase activity"/>
    <property type="evidence" value="ECO:0007669"/>
    <property type="project" value="UniProtKB-EC"/>
</dbReference>
<evidence type="ECO:0000256" key="4">
    <source>
        <dbReference type="PIRSR" id="PIRSR001235-2"/>
    </source>
</evidence>
<feature type="binding site" evidence="3">
    <location>
        <position position="129"/>
    </location>
    <ligand>
        <name>Zn(2+)</name>
        <dbReference type="ChEBI" id="CHEBI:29105"/>
        <label>2</label>
    </ligand>
</feature>
<evidence type="ECO:0000313" key="6">
    <source>
        <dbReference type="EMBL" id="VYS87271.1"/>
    </source>
</evidence>
<feature type="binding site" evidence="3">
    <location>
        <position position="94"/>
    </location>
    <ligand>
        <name>Zn(2+)</name>
        <dbReference type="ChEBI" id="CHEBI:29105"/>
        <label>1</label>
    </ligand>
</feature>
<dbReference type="InterPro" id="IPR011650">
    <property type="entry name" value="Peptidase_M20_dimer"/>
</dbReference>
<feature type="binding site" evidence="3">
    <location>
        <position position="83"/>
    </location>
    <ligand>
        <name>Zn(2+)</name>
        <dbReference type="ChEBI" id="CHEBI:29105"/>
        <label>1</label>
    </ligand>
</feature>
<dbReference type="GO" id="GO:0046872">
    <property type="term" value="F:metal ion binding"/>
    <property type="evidence" value="ECO:0007669"/>
    <property type="project" value="UniProtKB-KW"/>
</dbReference>
<dbReference type="NCBIfam" id="NF006771">
    <property type="entry name" value="PRK09290.1-5"/>
    <property type="match status" value="1"/>
</dbReference>
<dbReference type="PIRSF" id="PIRSF001235">
    <property type="entry name" value="Amidase_carbamoylase"/>
    <property type="match status" value="1"/>
</dbReference>
<protein>
    <submittedName>
        <fullName evidence="6">N-carbamoyl-L-amino acid hydrolase</fullName>
        <ecNumber evidence="6">3.5.1.87</ecNumber>
    </submittedName>
</protein>
<comment type="similarity">
    <text evidence="1">Belongs to the peptidase M20 family.</text>
</comment>
<keyword evidence="3" id="KW-0862">Zinc</keyword>
<keyword evidence="2 6" id="KW-0378">Hydrolase</keyword>
<dbReference type="PANTHER" id="PTHR32494:SF5">
    <property type="entry name" value="ALLANTOATE AMIDOHYDROLASE"/>
    <property type="match status" value="1"/>
</dbReference>
<dbReference type="PANTHER" id="PTHR32494">
    <property type="entry name" value="ALLANTOATE DEIMINASE-RELATED"/>
    <property type="match status" value="1"/>
</dbReference>
<accession>A0A6N2S4V7</accession>
<dbReference type="PROSITE" id="PS00758">
    <property type="entry name" value="ARGE_DAPE_CPG2_1"/>
    <property type="match status" value="1"/>
</dbReference>
<evidence type="ECO:0000256" key="2">
    <source>
        <dbReference type="ARBA" id="ARBA00022801"/>
    </source>
</evidence>
<dbReference type="EMBL" id="CACRSL010000003">
    <property type="protein sequence ID" value="VYS87271.1"/>
    <property type="molecule type" value="Genomic_DNA"/>
</dbReference>
<dbReference type="EC" id="3.5.1.87" evidence="6"/>
<dbReference type="InterPro" id="IPR010158">
    <property type="entry name" value="Amidase_Cbmase"/>
</dbReference>
<reference evidence="6" key="1">
    <citation type="submission" date="2019-11" db="EMBL/GenBank/DDBJ databases">
        <authorList>
            <person name="Feng L."/>
        </authorList>
    </citation>
    <scope>NUCLEOTIDE SEQUENCE</scope>
    <source>
        <strain evidence="6">AundefinedLFYP135</strain>
    </source>
</reference>
<evidence type="ECO:0000259" key="5">
    <source>
        <dbReference type="Pfam" id="PF07687"/>
    </source>
</evidence>
<feature type="binding site" evidence="4">
    <location>
        <position position="219"/>
    </location>
    <ligand>
        <name>allantoate</name>
        <dbReference type="ChEBI" id="CHEBI:17536"/>
    </ligand>
</feature>
<dbReference type="Pfam" id="PF07687">
    <property type="entry name" value="M20_dimer"/>
    <property type="match status" value="1"/>
</dbReference>
<evidence type="ECO:0000256" key="3">
    <source>
        <dbReference type="PIRSR" id="PIRSR001235-1"/>
    </source>
</evidence>
<dbReference type="Gene3D" id="3.40.630.10">
    <property type="entry name" value="Zn peptidases"/>
    <property type="match status" value="1"/>
</dbReference>
<keyword evidence="3" id="KW-0479">Metal-binding</keyword>
<dbReference type="Pfam" id="PF01546">
    <property type="entry name" value="Peptidase_M20"/>
    <property type="match status" value="1"/>
</dbReference>
<dbReference type="SUPFAM" id="SSF55031">
    <property type="entry name" value="Bacterial exopeptidase dimerisation domain"/>
    <property type="match status" value="1"/>
</dbReference>
<sequence length="413" mass="44955">MKDLTQLTARLQNHLETLREFTATPGEGVTRLPFTKEARQAVEYLKQQMEEIGLAVRVDNSGAVIGRLEGEDPDAPAILIGSHYDTVKSGGAYDGIAGVVSAIEIARLVKESGVGLKHPLEVVATNDEEGIVYGVCFVSSKAMLGRWTLEELKSLKDSEGESIYEAIRRFGLDPDKIEDCRIDPSKVKCFIEIHIEQGPVLDATGTQLGLVDCIAGLQRYRVQMVGESNHAGSTPMNMRKDAVEAAAKVVSCIPGWAREEGGGTVGTVGYFQVYPNALNTIAGKVEWVLDCRSAEKEKIDHVVAKMKEKLEEVSQETGVSYTVEQLVNILPGAMSPELLDLLEESCKAAGYSCQRMLSGATHDTHLLSEEMDTVMVFIPSKNGVSHSPEESSKYEDLARAVDVVADTVLKLNR</sequence>
<dbReference type="CDD" id="cd03884">
    <property type="entry name" value="M20_bAS"/>
    <property type="match status" value="1"/>
</dbReference>
<dbReference type="InterPro" id="IPR002933">
    <property type="entry name" value="Peptidase_M20"/>
</dbReference>
<dbReference type="InterPro" id="IPR001261">
    <property type="entry name" value="ArgE/DapE_CS"/>
</dbReference>
<feature type="binding site" evidence="3">
    <location>
        <position position="194"/>
    </location>
    <ligand>
        <name>Zn(2+)</name>
        <dbReference type="ChEBI" id="CHEBI:29105"/>
        <label>1</label>
    </ligand>
</feature>
<comment type="cofactor">
    <cofactor evidence="3">
        <name>Zn(2+)</name>
        <dbReference type="ChEBI" id="CHEBI:29105"/>
    </cofactor>
    <text evidence="3">Binds 2 Zn(2+) ions per subunit.</text>
</comment>
<dbReference type="SUPFAM" id="SSF53187">
    <property type="entry name" value="Zn-dependent exopeptidases"/>
    <property type="match status" value="1"/>
</dbReference>
<feature type="binding site" evidence="3">
    <location>
        <position position="94"/>
    </location>
    <ligand>
        <name>Zn(2+)</name>
        <dbReference type="ChEBI" id="CHEBI:29105"/>
        <label>2</label>
    </ligand>
</feature>
<proteinExistence type="inferred from homology"/>
<dbReference type="NCBIfam" id="TIGR01879">
    <property type="entry name" value="hydantase"/>
    <property type="match status" value="1"/>
</dbReference>
<organism evidence="6">
    <name type="scientific">uncultured Anaerotruncus sp</name>
    <dbReference type="NCBI Taxonomy" id="905011"/>
    <lineage>
        <taxon>Bacteria</taxon>
        <taxon>Bacillati</taxon>
        <taxon>Bacillota</taxon>
        <taxon>Clostridia</taxon>
        <taxon>Eubacteriales</taxon>
        <taxon>Oscillospiraceae</taxon>
        <taxon>Anaerotruncus</taxon>
        <taxon>environmental samples</taxon>
    </lineage>
</organism>
<feature type="binding site" evidence="3">
    <location>
        <position position="386"/>
    </location>
    <ligand>
        <name>Zn(2+)</name>
        <dbReference type="ChEBI" id="CHEBI:29105"/>
        <label>2</label>
    </ligand>
</feature>
<dbReference type="GO" id="GO:0016813">
    <property type="term" value="F:hydrolase activity, acting on carbon-nitrogen (but not peptide) bonds, in linear amidines"/>
    <property type="evidence" value="ECO:0007669"/>
    <property type="project" value="InterPro"/>
</dbReference>
<feature type="domain" description="Peptidase M20 dimerisation" evidence="5">
    <location>
        <begin position="216"/>
        <end position="315"/>
    </location>
</feature>
<evidence type="ECO:0000256" key="1">
    <source>
        <dbReference type="ARBA" id="ARBA00006153"/>
    </source>
</evidence>